<evidence type="ECO:0000313" key="2">
    <source>
        <dbReference type="Proteomes" id="UP000283832"/>
    </source>
</evidence>
<dbReference type="AlphaFoldDB" id="A0A418MRV1"/>
<dbReference type="GO" id="GO:0016706">
    <property type="term" value="F:2-oxoglutarate-dependent dioxygenase activity"/>
    <property type="evidence" value="ECO:0007669"/>
    <property type="project" value="UniProtKB-ARBA"/>
</dbReference>
<dbReference type="OrthoDB" id="9791262at2"/>
<dbReference type="Gene3D" id="2.60.120.620">
    <property type="entry name" value="q2cbj1_9rhob like domain"/>
    <property type="match status" value="1"/>
</dbReference>
<evidence type="ECO:0008006" key="3">
    <source>
        <dbReference type="Google" id="ProtNLM"/>
    </source>
</evidence>
<gene>
    <name evidence="1" type="ORF">D2L64_18410</name>
</gene>
<accession>A0A418MRV1</accession>
<dbReference type="PANTHER" id="PTHR20883">
    <property type="entry name" value="PHYTANOYL-COA DIOXYGENASE DOMAIN CONTAINING 1"/>
    <property type="match status" value="1"/>
</dbReference>
<comment type="caution">
    <text evidence="1">The sequence shown here is derived from an EMBL/GenBank/DDBJ whole genome shotgun (WGS) entry which is preliminary data.</text>
</comment>
<dbReference type="Proteomes" id="UP000283832">
    <property type="component" value="Unassembled WGS sequence"/>
</dbReference>
<dbReference type="RefSeq" id="WP_119578210.1">
    <property type="nucleotide sequence ID" value="NZ_QXEC01000018.1"/>
</dbReference>
<proteinExistence type="predicted"/>
<dbReference type="EMBL" id="QXEC01000018">
    <property type="protein sequence ID" value="RIV36729.1"/>
    <property type="molecule type" value="Genomic_DNA"/>
</dbReference>
<dbReference type="SUPFAM" id="SSF51197">
    <property type="entry name" value="Clavaminate synthase-like"/>
    <property type="match status" value="1"/>
</dbReference>
<evidence type="ECO:0000313" key="1">
    <source>
        <dbReference type="EMBL" id="RIV36729.1"/>
    </source>
</evidence>
<sequence>MTPPIAPAVTAQQIDRFASHGYLVLPDLIPPATIQDLRVEADEILGGRLARMVASRTLDPRVTWWRLASGKPYVLKVKPVVDLSPTATTVADDHALRAVVADLLGAPPTLMDNKLMYKQTVDIAGGWAALPVLGEEVRKHTDAAYYATRGYPRVLTVAVCLDPCTEKAGALRVWPGSHRRTIEMIPTDNQGPVVPDAAAPDTAAVSLVAAPGTVLVWDAALVHASGPNTSGHPRRLLVLGYSPARPERGAPR</sequence>
<dbReference type="InterPro" id="IPR008775">
    <property type="entry name" value="Phytyl_CoA_dOase-like"/>
</dbReference>
<protein>
    <recommendedName>
        <fullName evidence="3">Phytanoyl-CoA dioxygenase family protein</fullName>
    </recommendedName>
</protein>
<reference evidence="1 2" key="1">
    <citation type="submission" date="2018-08" db="EMBL/GenBank/DDBJ databases">
        <title>Jishengella sp. nov., isolated from a root of Azadirachta indica A. Juss. var. siamensis Valenton.</title>
        <authorList>
            <person name="Kuncharoen N."/>
            <person name="Tanasupawat S."/>
            <person name="Kudo T."/>
            <person name="Ohkuma M."/>
        </authorList>
    </citation>
    <scope>NUCLEOTIDE SEQUENCE [LARGE SCALE GENOMIC DNA]</scope>
    <source>
        <strain evidence="1 2">AZ1-13</strain>
    </source>
</reference>
<dbReference type="Pfam" id="PF05721">
    <property type="entry name" value="PhyH"/>
    <property type="match status" value="1"/>
</dbReference>
<name>A0A418MRV1_9ACTN</name>
<organism evidence="1 2">
    <name type="scientific">Micromonospora radicis</name>
    <dbReference type="NCBI Taxonomy" id="1894971"/>
    <lineage>
        <taxon>Bacteria</taxon>
        <taxon>Bacillati</taxon>
        <taxon>Actinomycetota</taxon>
        <taxon>Actinomycetes</taxon>
        <taxon>Micromonosporales</taxon>
        <taxon>Micromonosporaceae</taxon>
        <taxon>Micromonospora</taxon>
    </lineage>
</organism>
<keyword evidence="2" id="KW-1185">Reference proteome</keyword>
<dbReference type="PANTHER" id="PTHR20883:SF48">
    <property type="entry name" value="ECTOINE DIOXYGENASE"/>
    <property type="match status" value="1"/>
</dbReference>
<dbReference type="GO" id="GO:0005506">
    <property type="term" value="F:iron ion binding"/>
    <property type="evidence" value="ECO:0007669"/>
    <property type="project" value="UniProtKB-ARBA"/>
</dbReference>